<accession>A0AAV7A8T9</accession>
<gene>
    <name evidence="2" type="ORF">GDO81_016772</name>
</gene>
<evidence type="ECO:0000313" key="2">
    <source>
        <dbReference type="EMBL" id="KAG8557899.1"/>
    </source>
</evidence>
<reference evidence="2" key="1">
    <citation type="thesis" date="2020" institute="ProQuest LLC" country="789 East Eisenhower Parkway, Ann Arbor, MI, USA">
        <title>Comparative Genomics and Chromosome Evolution.</title>
        <authorList>
            <person name="Mudd A.B."/>
        </authorList>
    </citation>
    <scope>NUCLEOTIDE SEQUENCE</scope>
    <source>
        <strain evidence="2">237g6f4</strain>
        <tissue evidence="2">Blood</tissue>
    </source>
</reference>
<sequence length="82" mass="9655">MQNDREPTCKAMHGKRNQGLKEKGRRLMTGRNDNFLHHFSNAQTSIWKKHNLYGGNKRRLPLCGRNVEMNSETYKSYMLLCN</sequence>
<dbReference type="EMBL" id="WNYA01000008">
    <property type="protein sequence ID" value="KAG8557899.1"/>
    <property type="molecule type" value="Genomic_DNA"/>
</dbReference>
<feature type="region of interest" description="Disordered" evidence="1">
    <location>
        <begin position="1"/>
        <end position="20"/>
    </location>
</feature>
<protein>
    <submittedName>
        <fullName evidence="2">Uncharacterized protein</fullName>
    </submittedName>
</protein>
<proteinExistence type="predicted"/>
<name>A0AAV7A8T9_ENGPU</name>
<dbReference type="Proteomes" id="UP000824782">
    <property type="component" value="Unassembled WGS sequence"/>
</dbReference>
<comment type="caution">
    <text evidence="2">The sequence shown here is derived from an EMBL/GenBank/DDBJ whole genome shotgun (WGS) entry which is preliminary data.</text>
</comment>
<evidence type="ECO:0000256" key="1">
    <source>
        <dbReference type="SAM" id="MobiDB-lite"/>
    </source>
</evidence>
<keyword evidence="3" id="KW-1185">Reference proteome</keyword>
<evidence type="ECO:0000313" key="3">
    <source>
        <dbReference type="Proteomes" id="UP000824782"/>
    </source>
</evidence>
<organism evidence="2 3">
    <name type="scientific">Engystomops pustulosus</name>
    <name type="common">Tungara frog</name>
    <name type="synonym">Physalaemus pustulosus</name>
    <dbReference type="NCBI Taxonomy" id="76066"/>
    <lineage>
        <taxon>Eukaryota</taxon>
        <taxon>Metazoa</taxon>
        <taxon>Chordata</taxon>
        <taxon>Craniata</taxon>
        <taxon>Vertebrata</taxon>
        <taxon>Euteleostomi</taxon>
        <taxon>Amphibia</taxon>
        <taxon>Batrachia</taxon>
        <taxon>Anura</taxon>
        <taxon>Neobatrachia</taxon>
        <taxon>Hyloidea</taxon>
        <taxon>Leptodactylidae</taxon>
        <taxon>Leiuperinae</taxon>
        <taxon>Engystomops</taxon>
    </lineage>
</organism>
<dbReference type="AlphaFoldDB" id="A0AAV7A8T9"/>